<gene>
    <name evidence="2" type="ordered locus">Lbys_2876</name>
</gene>
<dbReference type="RefSeq" id="WP_013409570.1">
    <property type="nucleotide sequence ID" value="NC_014655.1"/>
</dbReference>
<evidence type="ECO:0000313" key="2">
    <source>
        <dbReference type="EMBL" id="ADQ18538.1"/>
    </source>
</evidence>
<dbReference type="PROSITE" id="PS51257">
    <property type="entry name" value="PROKAR_LIPOPROTEIN"/>
    <property type="match status" value="1"/>
</dbReference>
<dbReference type="PANTHER" id="PTHR30383">
    <property type="entry name" value="THIOESTERASE 1/PROTEASE 1/LYSOPHOSPHOLIPASE L1"/>
    <property type="match status" value="1"/>
</dbReference>
<dbReference type="Pfam" id="PF13472">
    <property type="entry name" value="Lipase_GDSL_2"/>
    <property type="match status" value="1"/>
</dbReference>
<organism evidence="2 3">
    <name type="scientific">Leadbetterella byssophila (strain DSM 17132 / JCM 16389 / KACC 11308 / NBRC 106382 / 4M15)</name>
    <dbReference type="NCBI Taxonomy" id="649349"/>
    <lineage>
        <taxon>Bacteria</taxon>
        <taxon>Pseudomonadati</taxon>
        <taxon>Bacteroidota</taxon>
        <taxon>Cytophagia</taxon>
        <taxon>Cytophagales</taxon>
        <taxon>Leadbetterellaceae</taxon>
        <taxon>Leadbetterella</taxon>
    </lineage>
</organism>
<keyword evidence="3" id="KW-1185">Reference proteome</keyword>
<dbReference type="eggNOG" id="COG2755">
    <property type="taxonomic scope" value="Bacteria"/>
</dbReference>
<evidence type="ECO:0000313" key="3">
    <source>
        <dbReference type="Proteomes" id="UP000007435"/>
    </source>
</evidence>
<accession>E4RS06</accession>
<reference evidence="2 3" key="2">
    <citation type="journal article" date="2011" name="Stand. Genomic Sci.">
        <title>Complete genome sequence of Leadbetterella byssophila type strain (4M15).</title>
        <authorList>
            <person name="Abt B."/>
            <person name="Teshima H."/>
            <person name="Lucas S."/>
            <person name="Lapidus A."/>
            <person name="Del Rio T.G."/>
            <person name="Nolan M."/>
            <person name="Tice H."/>
            <person name="Cheng J.F."/>
            <person name="Pitluck S."/>
            <person name="Liolios K."/>
            <person name="Pagani I."/>
            <person name="Ivanova N."/>
            <person name="Mavromatis K."/>
            <person name="Pati A."/>
            <person name="Tapia R."/>
            <person name="Han C."/>
            <person name="Goodwin L."/>
            <person name="Chen A."/>
            <person name="Palaniappan K."/>
            <person name="Land M."/>
            <person name="Hauser L."/>
            <person name="Chang Y.J."/>
            <person name="Jeffries C.D."/>
            <person name="Rohde M."/>
            <person name="Goker M."/>
            <person name="Tindall B.J."/>
            <person name="Detter J.C."/>
            <person name="Woyke T."/>
            <person name="Bristow J."/>
            <person name="Eisen J.A."/>
            <person name="Markowitz V."/>
            <person name="Hugenholtz P."/>
            <person name="Klenk H.P."/>
            <person name="Kyrpides N.C."/>
        </authorList>
    </citation>
    <scope>NUCLEOTIDE SEQUENCE [LARGE SCALE GENOMIC DNA]</scope>
    <source>
        <strain evidence="3">DSM 17132 / JCM 16389 / KACC 11308 / NBRC 106382 / 4M15</strain>
    </source>
</reference>
<proteinExistence type="predicted"/>
<feature type="domain" description="SGNH hydrolase-type esterase" evidence="1">
    <location>
        <begin position="68"/>
        <end position="210"/>
    </location>
</feature>
<dbReference type="SUPFAM" id="SSF52266">
    <property type="entry name" value="SGNH hydrolase"/>
    <property type="match status" value="1"/>
</dbReference>
<dbReference type="GO" id="GO:0016788">
    <property type="term" value="F:hydrolase activity, acting on ester bonds"/>
    <property type="evidence" value="ECO:0007669"/>
    <property type="project" value="UniProtKB-ARBA"/>
</dbReference>
<evidence type="ECO:0000259" key="1">
    <source>
        <dbReference type="Pfam" id="PF13472"/>
    </source>
</evidence>
<dbReference type="AlphaFoldDB" id="E4RS06"/>
<dbReference type="Proteomes" id="UP000007435">
    <property type="component" value="Chromosome"/>
</dbReference>
<reference key="1">
    <citation type="submission" date="2010-11" db="EMBL/GenBank/DDBJ databases">
        <title>The complete genome of Leadbetterella byssophila DSM 17132.</title>
        <authorList>
            <consortium name="US DOE Joint Genome Institute (JGI-PGF)"/>
            <person name="Lucas S."/>
            <person name="Copeland A."/>
            <person name="Lapidus A."/>
            <person name="Glavina del Rio T."/>
            <person name="Dalin E."/>
            <person name="Tice H."/>
            <person name="Bruce D."/>
            <person name="Goodwin L."/>
            <person name="Pitluck S."/>
            <person name="Kyrpides N."/>
            <person name="Mavromatis K."/>
            <person name="Ivanova N."/>
            <person name="Teshima H."/>
            <person name="Brettin T."/>
            <person name="Detter J.C."/>
            <person name="Han C."/>
            <person name="Tapia R."/>
            <person name="Land M."/>
            <person name="Hauser L."/>
            <person name="Markowitz V."/>
            <person name="Cheng J.-F."/>
            <person name="Hugenholtz P."/>
            <person name="Woyke T."/>
            <person name="Wu D."/>
            <person name="Tindall B."/>
            <person name="Pomrenke H.G."/>
            <person name="Brambilla E."/>
            <person name="Klenk H.-P."/>
            <person name="Eisen J.A."/>
        </authorList>
    </citation>
    <scope>NUCLEOTIDE SEQUENCE [LARGE SCALE GENOMIC DNA]</scope>
    <source>
        <strain>DSM 17132</strain>
    </source>
</reference>
<protein>
    <submittedName>
        <fullName evidence="2">Esterase/lipase-like protein</fullName>
    </submittedName>
</protein>
<sequence>MRHFVFLLLLSLVFSCSPAKKYVEGSKHWEKEISELVSDSKTYPSESILFIGSSSIRLWDNIEKDMAPYPVIKRGFGGSNLKDVIVYEDRLVNPHSFRAVVVFVANDITGGKEDATPKEVFERYKLLVKSIRKEHKKEPIFWVQITPTESRWKVWDKIQEANTLIKNYTEKNKNLYYIETAEAFLGPDGKPIPAYFRADKLHLTQQGYDLWSGLIKASLNQHLK</sequence>
<dbReference type="PANTHER" id="PTHR30383:SF29">
    <property type="entry name" value="SGNH HYDROLASE-TYPE ESTERASE DOMAIN-CONTAINING PROTEIN"/>
    <property type="match status" value="1"/>
</dbReference>
<dbReference type="InterPro" id="IPR013830">
    <property type="entry name" value="SGNH_hydro"/>
</dbReference>
<dbReference type="InterPro" id="IPR051532">
    <property type="entry name" value="Ester_Hydrolysis_Enzymes"/>
</dbReference>
<dbReference type="OrthoDB" id="9790057at2"/>
<dbReference type="STRING" id="649349.Lbys_2876"/>
<dbReference type="EMBL" id="CP002305">
    <property type="protein sequence ID" value="ADQ18538.1"/>
    <property type="molecule type" value="Genomic_DNA"/>
</dbReference>
<dbReference type="Gene3D" id="3.40.50.1110">
    <property type="entry name" value="SGNH hydrolase"/>
    <property type="match status" value="1"/>
</dbReference>
<dbReference type="KEGG" id="lby:Lbys_2876"/>
<dbReference type="InterPro" id="IPR036514">
    <property type="entry name" value="SGNH_hydro_sf"/>
</dbReference>
<dbReference type="HOGENOM" id="CLU_051989_4_1_10"/>
<name>E4RS06_LEAB4</name>